<reference evidence="3" key="1">
    <citation type="submission" date="2025-08" db="UniProtKB">
        <authorList>
            <consortium name="RefSeq"/>
        </authorList>
    </citation>
    <scope>IDENTIFICATION</scope>
    <source>
        <tissue evidence="3">Testes</tissue>
    </source>
</reference>
<gene>
    <name evidence="3" type="primary">LOC102810211</name>
</gene>
<dbReference type="Proteomes" id="UP000694865">
    <property type="component" value="Unplaced"/>
</dbReference>
<feature type="repeat" description="TPR" evidence="1">
    <location>
        <begin position="93"/>
        <end position="126"/>
    </location>
</feature>
<dbReference type="RefSeq" id="XP_006817943.1">
    <property type="nucleotide sequence ID" value="XM_006817880.1"/>
</dbReference>
<feature type="repeat" description="TPR" evidence="1">
    <location>
        <begin position="58"/>
        <end position="91"/>
    </location>
</feature>
<sequence>MGDTDDAIDLLKKTCYLERDYDAAWFLLLDTLTKKGDYAEAEHIGKLALKEIPHTKSRSVRAILGKVAALQNKLEIAVNYFESVIGLDPKTEAEDYYNLGIIYSLVKRETDAIEAIKKSLQIKPNSENSLTALKNIQSKLKN</sequence>
<proteinExistence type="predicted"/>
<dbReference type="InterPro" id="IPR019734">
    <property type="entry name" value="TPR_rpt"/>
</dbReference>
<dbReference type="Gene3D" id="1.25.40.10">
    <property type="entry name" value="Tetratricopeptide repeat domain"/>
    <property type="match status" value="1"/>
</dbReference>
<accession>A0ABM0MD52</accession>
<organism evidence="2 3">
    <name type="scientific">Saccoglossus kowalevskii</name>
    <name type="common">Acorn worm</name>
    <dbReference type="NCBI Taxonomy" id="10224"/>
    <lineage>
        <taxon>Eukaryota</taxon>
        <taxon>Metazoa</taxon>
        <taxon>Hemichordata</taxon>
        <taxon>Enteropneusta</taxon>
        <taxon>Harrimaniidae</taxon>
        <taxon>Saccoglossus</taxon>
    </lineage>
</organism>
<dbReference type="SMART" id="SM00028">
    <property type="entry name" value="TPR"/>
    <property type="match status" value="3"/>
</dbReference>
<keyword evidence="1" id="KW-0802">TPR repeat</keyword>
<protein>
    <submittedName>
        <fullName evidence="3">Anaphase-promoting complex subunit CDC16-like</fullName>
    </submittedName>
</protein>
<keyword evidence="2" id="KW-1185">Reference proteome</keyword>
<dbReference type="GeneID" id="102810211"/>
<dbReference type="SUPFAM" id="SSF48452">
    <property type="entry name" value="TPR-like"/>
    <property type="match status" value="1"/>
</dbReference>
<dbReference type="Pfam" id="PF13181">
    <property type="entry name" value="TPR_8"/>
    <property type="match status" value="2"/>
</dbReference>
<evidence type="ECO:0000256" key="1">
    <source>
        <dbReference type="PROSITE-ProRule" id="PRU00339"/>
    </source>
</evidence>
<evidence type="ECO:0000313" key="2">
    <source>
        <dbReference type="Proteomes" id="UP000694865"/>
    </source>
</evidence>
<dbReference type="PROSITE" id="PS50005">
    <property type="entry name" value="TPR"/>
    <property type="match status" value="2"/>
</dbReference>
<name>A0ABM0MD52_SACKO</name>
<dbReference type="InterPro" id="IPR011990">
    <property type="entry name" value="TPR-like_helical_dom_sf"/>
</dbReference>
<evidence type="ECO:0000313" key="3">
    <source>
        <dbReference type="RefSeq" id="XP_006817943.1"/>
    </source>
</evidence>